<dbReference type="InterPro" id="IPR003658">
    <property type="entry name" value="Anti-sigma_ant"/>
</dbReference>
<evidence type="ECO:0000313" key="5">
    <source>
        <dbReference type="Proteomes" id="UP000754495"/>
    </source>
</evidence>
<dbReference type="InterPro" id="IPR036513">
    <property type="entry name" value="STAS_dom_sf"/>
</dbReference>
<dbReference type="Proteomes" id="UP000754495">
    <property type="component" value="Unassembled WGS sequence"/>
</dbReference>
<proteinExistence type="inferred from homology"/>
<dbReference type="SUPFAM" id="SSF52091">
    <property type="entry name" value="SpoIIaa-like"/>
    <property type="match status" value="1"/>
</dbReference>
<accession>A0ABX0SQG2</accession>
<keyword evidence="5" id="KW-1185">Reference proteome</keyword>
<dbReference type="PANTHER" id="PTHR33495:SF2">
    <property type="entry name" value="ANTI-SIGMA FACTOR ANTAGONIST TM_1081-RELATED"/>
    <property type="match status" value="1"/>
</dbReference>
<evidence type="ECO:0000259" key="3">
    <source>
        <dbReference type="PROSITE" id="PS50801"/>
    </source>
</evidence>
<dbReference type="InterPro" id="IPR002645">
    <property type="entry name" value="STAS_dom"/>
</dbReference>
<feature type="domain" description="STAS" evidence="3">
    <location>
        <begin position="14"/>
        <end position="118"/>
    </location>
</feature>
<evidence type="ECO:0000256" key="2">
    <source>
        <dbReference type="RuleBase" id="RU003749"/>
    </source>
</evidence>
<dbReference type="Pfam" id="PF01740">
    <property type="entry name" value="STAS"/>
    <property type="match status" value="1"/>
</dbReference>
<evidence type="ECO:0000313" key="4">
    <source>
        <dbReference type="EMBL" id="NIH79133.1"/>
    </source>
</evidence>
<dbReference type="PANTHER" id="PTHR33495">
    <property type="entry name" value="ANTI-SIGMA FACTOR ANTAGONIST TM_1081-RELATED-RELATED"/>
    <property type="match status" value="1"/>
</dbReference>
<dbReference type="EMBL" id="JAANOU010000001">
    <property type="protein sequence ID" value="NIH79133.1"/>
    <property type="molecule type" value="Genomic_DNA"/>
</dbReference>
<name>A0ABX0SQG2_9PSEU</name>
<comment type="caution">
    <text evidence="4">The sequence shown here is derived from an EMBL/GenBank/DDBJ whole genome shotgun (WGS) entry which is preliminary data.</text>
</comment>
<sequence>MPQAFATRWTREGGEAIVAIIGEVDLGTASRVREAVKEARDSTGPVPLTTLILDLSEVEHLDSLGLAVLVETAAECHSADQALALICPTPVVTRPLEMTGLDGILTITASLAEAREAARRALAEADR</sequence>
<dbReference type="CDD" id="cd07043">
    <property type="entry name" value="STAS_anti-anti-sigma_factors"/>
    <property type="match status" value="1"/>
</dbReference>
<organism evidence="4 5">
    <name type="scientific">Amycolatopsis viridis</name>
    <dbReference type="NCBI Taxonomy" id="185678"/>
    <lineage>
        <taxon>Bacteria</taxon>
        <taxon>Bacillati</taxon>
        <taxon>Actinomycetota</taxon>
        <taxon>Actinomycetes</taxon>
        <taxon>Pseudonocardiales</taxon>
        <taxon>Pseudonocardiaceae</taxon>
        <taxon>Amycolatopsis</taxon>
    </lineage>
</organism>
<dbReference type="NCBIfam" id="TIGR00377">
    <property type="entry name" value="ant_ant_sig"/>
    <property type="match status" value="1"/>
</dbReference>
<gene>
    <name evidence="4" type="ORF">FHX46_001663</name>
</gene>
<dbReference type="RefSeq" id="WP_167105808.1">
    <property type="nucleotide sequence ID" value="NZ_JAANOU010000001.1"/>
</dbReference>
<dbReference type="Gene3D" id="3.30.750.24">
    <property type="entry name" value="STAS domain"/>
    <property type="match status" value="1"/>
</dbReference>
<dbReference type="PROSITE" id="PS50801">
    <property type="entry name" value="STAS"/>
    <property type="match status" value="1"/>
</dbReference>
<reference evidence="4 5" key="1">
    <citation type="submission" date="2020-03" db="EMBL/GenBank/DDBJ databases">
        <title>Sequencing the genomes of 1000 actinobacteria strains.</title>
        <authorList>
            <person name="Klenk H.-P."/>
        </authorList>
    </citation>
    <scope>NUCLEOTIDE SEQUENCE [LARGE SCALE GENOMIC DNA]</scope>
    <source>
        <strain evidence="4 5">DSM 45668</strain>
    </source>
</reference>
<comment type="similarity">
    <text evidence="1 2">Belongs to the anti-sigma-factor antagonist family.</text>
</comment>
<protein>
    <recommendedName>
        <fullName evidence="2">Anti-sigma factor antagonist</fullName>
    </recommendedName>
</protein>
<evidence type="ECO:0000256" key="1">
    <source>
        <dbReference type="ARBA" id="ARBA00009013"/>
    </source>
</evidence>